<evidence type="ECO:0000256" key="4">
    <source>
        <dbReference type="ARBA" id="ARBA00022475"/>
    </source>
</evidence>
<organism evidence="10 11">
    <name type="scientific">Bradyrhizobium lablabi</name>
    <dbReference type="NCBI Taxonomy" id="722472"/>
    <lineage>
        <taxon>Bacteria</taxon>
        <taxon>Pseudomonadati</taxon>
        <taxon>Pseudomonadota</taxon>
        <taxon>Alphaproteobacteria</taxon>
        <taxon>Hyphomicrobiales</taxon>
        <taxon>Nitrobacteraceae</taxon>
        <taxon>Bradyrhizobium</taxon>
    </lineage>
</organism>
<name>A0A0R3MTG3_9BRAD</name>
<evidence type="ECO:0000256" key="5">
    <source>
        <dbReference type="ARBA" id="ARBA00022692"/>
    </source>
</evidence>
<dbReference type="InterPro" id="IPR035906">
    <property type="entry name" value="MetI-like_sf"/>
</dbReference>
<feature type="transmembrane region" description="Helical" evidence="8">
    <location>
        <begin position="224"/>
        <end position="246"/>
    </location>
</feature>
<keyword evidence="4" id="KW-1003">Cell membrane</keyword>
<evidence type="ECO:0000313" key="11">
    <source>
        <dbReference type="Proteomes" id="UP000051660"/>
    </source>
</evidence>
<evidence type="ECO:0000259" key="9">
    <source>
        <dbReference type="PROSITE" id="PS50928"/>
    </source>
</evidence>
<feature type="domain" description="ABC transmembrane type-1" evidence="9">
    <location>
        <begin position="82"/>
        <end position="289"/>
    </location>
</feature>
<comment type="caution">
    <text evidence="10">The sequence shown here is derived from an EMBL/GenBank/DDBJ whole genome shotgun (WGS) entry which is preliminary data.</text>
</comment>
<dbReference type="SUPFAM" id="SSF161098">
    <property type="entry name" value="MetI-like"/>
    <property type="match status" value="1"/>
</dbReference>
<gene>
    <name evidence="10" type="ORF">CQ14_07610</name>
</gene>
<evidence type="ECO:0000256" key="3">
    <source>
        <dbReference type="ARBA" id="ARBA00022448"/>
    </source>
</evidence>
<dbReference type="Proteomes" id="UP000051660">
    <property type="component" value="Unassembled WGS sequence"/>
</dbReference>
<feature type="transmembrane region" description="Helical" evidence="8">
    <location>
        <begin position="27"/>
        <end position="51"/>
    </location>
</feature>
<evidence type="ECO:0000256" key="6">
    <source>
        <dbReference type="ARBA" id="ARBA00022989"/>
    </source>
</evidence>
<dbReference type="AlphaFoldDB" id="A0A0R3MTG3"/>
<comment type="subcellular location">
    <subcellularLocation>
        <location evidence="1 8">Cell membrane</location>
        <topology evidence="1 8">Multi-pass membrane protein</topology>
    </subcellularLocation>
</comment>
<keyword evidence="6 8" id="KW-1133">Transmembrane helix</keyword>
<dbReference type="GO" id="GO:0055085">
    <property type="term" value="P:transmembrane transport"/>
    <property type="evidence" value="ECO:0007669"/>
    <property type="project" value="InterPro"/>
</dbReference>
<sequence>MSAAADTAAANAAATADAPTARAPWALAAPALMLFIGVLVIPLAMTVMLSFHDWGQYKGIEPVFILKNWHEIATDPYYAEMFWRTFRIAALTTLITAVLGAPEAYILNRMSGRWKSFFLLVILGPLLISVVARTLGWALLFGGNNGLVNKLLMSLGLIGSPLRFMFTETGMVVALAHVMMPFMVLSVWAALQRLDPQIENAALSLGASPPTIIRRIVMPQIMPGVLSGAIIVFSLSASAFATPAIIGGRRLKVAATLAYDEFLNTLNWPLGAAVATLLLVALVLIVVGSNALIERRYAEVFR</sequence>
<dbReference type="Pfam" id="PF00528">
    <property type="entry name" value="BPD_transp_1"/>
    <property type="match status" value="1"/>
</dbReference>
<evidence type="ECO:0000256" key="8">
    <source>
        <dbReference type="RuleBase" id="RU363032"/>
    </source>
</evidence>
<dbReference type="OrthoDB" id="9807047at2"/>
<feature type="transmembrane region" description="Helical" evidence="8">
    <location>
        <begin position="117"/>
        <end position="140"/>
    </location>
</feature>
<evidence type="ECO:0000256" key="2">
    <source>
        <dbReference type="ARBA" id="ARBA00007069"/>
    </source>
</evidence>
<keyword evidence="7 8" id="KW-0472">Membrane</keyword>
<proteinExistence type="inferred from homology"/>
<dbReference type="PANTHER" id="PTHR42929:SF5">
    <property type="entry name" value="ABC TRANSPORTER PERMEASE PROTEIN"/>
    <property type="match status" value="1"/>
</dbReference>
<reference evidence="10 11" key="1">
    <citation type="submission" date="2014-03" db="EMBL/GenBank/DDBJ databases">
        <title>Bradyrhizobium valentinum sp. nov., isolated from effective nodules of Lupinus mariae-josephae, a lupine endemic of basic-lime soils in Eastern Spain.</title>
        <authorList>
            <person name="Duran D."/>
            <person name="Rey L."/>
            <person name="Navarro A."/>
            <person name="Busquets A."/>
            <person name="Imperial J."/>
            <person name="Ruiz-Argueso T."/>
        </authorList>
    </citation>
    <scope>NUCLEOTIDE SEQUENCE [LARGE SCALE GENOMIC DNA]</scope>
    <source>
        <strain evidence="10 11">CCBAU 23086</strain>
    </source>
</reference>
<dbReference type="EMBL" id="LLYB01000081">
    <property type="protein sequence ID" value="KRR21487.1"/>
    <property type="molecule type" value="Genomic_DNA"/>
</dbReference>
<feature type="transmembrane region" description="Helical" evidence="8">
    <location>
        <begin position="86"/>
        <end position="105"/>
    </location>
</feature>
<dbReference type="InterPro" id="IPR000515">
    <property type="entry name" value="MetI-like"/>
</dbReference>
<protein>
    <submittedName>
        <fullName evidence="10">ABC transporter permease</fullName>
    </submittedName>
</protein>
<keyword evidence="3 8" id="KW-0813">Transport</keyword>
<dbReference type="CDD" id="cd06261">
    <property type="entry name" value="TM_PBP2"/>
    <property type="match status" value="1"/>
</dbReference>
<dbReference type="GO" id="GO:0005886">
    <property type="term" value="C:plasma membrane"/>
    <property type="evidence" value="ECO:0007669"/>
    <property type="project" value="UniProtKB-SubCell"/>
</dbReference>
<evidence type="ECO:0000313" key="10">
    <source>
        <dbReference type="EMBL" id="KRR21487.1"/>
    </source>
</evidence>
<dbReference type="PROSITE" id="PS50928">
    <property type="entry name" value="ABC_TM1"/>
    <property type="match status" value="1"/>
</dbReference>
<feature type="transmembrane region" description="Helical" evidence="8">
    <location>
        <begin position="266"/>
        <end position="293"/>
    </location>
</feature>
<evidence type="ECO:0000256" key="1">
    <source>
        <dbReference type="ARBA" id="ARBA00004651"/>
    </source>
</evidence>
<comment type="similarity">
    <text evidence="2">Belongs to the binding-protein-dependent transport system permease family. CysTW subfamily.</text>
</comment>
<evidence type="ECO:0000256" key="7">
    <source>
        <dbReference type="ARBA" id="ARBA00023136"/>
    </source>
</evidence>
<keyword evidence="5 8" id="KW-0812">Transmembrane</keyword>
<dbReference type="RefSeq" id="WP_057859950.1">
    <property type="nucleotide sequence ID" value="NZ_LLYB01000081.1"/>
</dbReference>
<feature type="transmembrane region" description="Helical" evidence="8">
    <location>
        <begin position="172"/>
        <end position="191"/>
    </location>
</feature>
<dbReference type="Gene3D" id="1.10.3720.10">
    <property type="entry name" value="MetI-like"/>
    <property type="match status" value="1"/>
</dbReference>
<dbReference type="PANTHER" id="PTHR42929">
    <property type="entry name" value="INNER MEMBRANE ABC TRANSPORTER PERMEASE PROTEIN YDCU-RELATED-RELATED"/>
    <property type="match status" value="1"/>
</dbReference>
<accession>A0A0R3MTG3</accession>